<gene>
    <name evidence="2" type="ORF">SAMN04487990_10423</name>
</gene>
<evidence type="ECO:0000259" key="1">
    <source>
        <dbReference type="Pfam" id="PF08874"/>
    </source>
</evidence>
<dbReference type="OrthoDB" id="127805at2"/>
<sequence>MTESTLHITNGESLTAYLQELNFEGDLLSWNEMLCEGPTVSDVASPAFLKLRKAFFKDTYGFDYKEKEFKSEIKRLDRINDYERVILWFEYDLFCHINMIAVISLLMQKKAVIPMYLVCSGRIEGENELKGLAQLTPKQLNDHYSNKIKLTVDDIALAEKAWSIYCSDDHSNFGPLITRPSNFVYLSNCLKAHVRRFADTRSGLNTLEFNILKLIDTHTINSRHHLSGYVLHYQGFYGYSDLQIERIINNLVVFYTETEEELLLNREGHLVLEHQKNVFNSIENQMIYGGVSKRDFTYFKDENKLIKTTLNAH</sequence>
<keyword evidence="3" id="KW-1185">Reference proteome</keyword>
<proteinExistence type="predicted"/>
<dbReference type="EMBL" id="FNQK01000004">
    <property type="protein sequence ID" value="SDZ91120.1"/>
    <property type="molecule type" value="Genomic_DNA"/>
</dbReference>
<reference evidence="2 3" key="1">
    <citation type="submission" date="2016-10" db="EMBL/GenBank/DDBJ databases">
        <authorList>
            <person name="de Groot N.N."/>
        </authorList>
    </citation>
    <scope>NUCLEOTIDE SEQUENCE [LARGE SCALE GENOMIC DNA]</scope>
    <source>
        <strain evidence="2 3">DSM 23842</strain>
    </source>
</reference>
<dbReference type="RefSeq" id="WP_092132514.1">
    <property type="nucleotide sequence ID" value="NZ_FNQK01000004.1"/>
</dbReference>
<dbReference type="Pfam" id="PF08874">
    <property type="entry name" value="DUF1835"/>
    <property type="match status" value="1"/>
</dbReference>
<organism evidence="2 3">
    <name type="scientific">Bizionia paragorgiae</name>
    <dbReference type="NCBI Taxonomy" id="283786"/>
    <lineage>
        <taxon>Bacteria</taxon>
        <taxon>Pseudomonadati</taxon>
        <taxon>Bacteroidota</taxon>
        <taxon>Flavobacteriia</taxon>
        <taxon>Flavobacteriales</taxon>
        <taxon>Flavobacteriaceae</taxon>
        <taxon>Bizionia</taxon>
    </lineage>
</organism>
<evidence type="ECO:0000313" key="2">
    <source>
        <dbReference type="EMBL" id="SDZ91120.1"/>
    </source>
</evidence>
<dbReference type="AlphaFoldDB" id="A0A1H3WVW9"/>
<dbReference type="Proteomes" id="UP000198846">
    <property type="component" value="Unassembled WGS sequence"/>
</dbReference>
<evidence type="ECO:0000313" key="3">
    <source>
        <dbReference type="Proteomes" id="UP000198846"/>
    </source>
</evidence>
<dbReference type="STRING" id="283786.SAMN04487990_10423"/>
<dbReference type="InterPro" id="IPR014973">
    <property type="entry name" value="DUF1835"/>
</dbReference>
<accession>A0A1H3WVW9</accession>
<protein>
    <recommendedName>
        <fullName evidence="1">DUF1835 domain-containing protein</fullName>
    </recommendedName>
</protein>
<name>A0A1H3WVW9_BIZPA</name>
<feature type="domain" description="DUF1835" evidence="1">
    <location>
        <begin position="7"/>
        <end position="111"/>
    </location>
</feature>